<feature type="domain" description="BZIP" evidence="3">
    <location>
        <begin position="545"/>
        <end position="602"/>
    </location>
</feature>
<dbReference type="CDD" id="cd14686">
    <property type="entry name" value="bZIP"/>
    <property type="match status" value="1"/>
</dbReference>
<accession>R7QB64</accession>
<dbReference type="OrthoDB" id="10587449at2759"/>
<evidence type="ECO:0000313" key="5">
    <source>
        <dbReference type="Proteomes" id="UP000012073"/>
    </source>
</evidence>
<name>R7QB64_CHOCR</name>
<evidence type="ECO:0000259" key="3">
    <source>
        <dbReference type="PROSITE" id="PS50217"/>
    </source>
</evidence>
<evidence type="ECO:0000256" key="2">
    <source>
        <dbReference type="SAM" id="MobiDB-lite"/>
    </source>
</evidence>
<dbReference type="GO" id="GO:0003700">
    <property type="term" value="F:DNA-binding transcription factor activity"/>
    <property type="evidence" value="ECO:0007669"/>
    <property type="project" value="InterPro"/>
</dbReference>
<feature type="compositionally biased region" description="Polar residues" evidence="2">
    <location>
        <begin position="326"/>
        <end position="342"/>
    </location>
</feature>
<evidence type="ECO:0000313" key="4">
    <source>
        <dbReference type="EMBL" id="CDF34983.1"/>
    </source>
</evidence>
<reference evidence="5" key="1">
    <citation type="journal article" date="2013" name="Proc. Natl. Acad. Sci. U.S.A.">
        <title>Genome structure and metabolic features in the red seaweed Chondrus crispus shed light on evolution of the Archaeplastida.</title>
        <authorList>
            <person name="Collen J."/>
            <person name="Porcel B."/>
            <person name="Carre W."/>
            <person name="Ball S.G."/>
            <person name="Chaparro C."/>
            <person name="Tonon T."/>
            <person name="Barbeyron T."/>
            <person name="Michel G."/>
            <person name="Noel B."/>
            <person name="Valentin K."/>
            <person name="Elias M."/>
            <person name="Artiguenave F."/>
            <person name="Arun A."/>
            <person name="Aury J.M."/>
            <person name="Barbosa-Neto J.F."/>
            <person name="Bothwell J.H."/>
            <person name="Bouget F.Y."/>
            <person name="Brillet L."/>
            <person name="Cabello-Hurtado F."/>
            <person name="Capella-Gutierrez S."/>
            <person name="Charrier B."/>
            <person name="Cladiere L."/>
            <person name="Cock J.M."/>
            <person name="Coelho S.M."/>
            <person name="Colleoni C."/>
            <person name="Czjzek M."/>
            <person name="Da Silva C."/>
            <person name="Delage L."/>
            <person name="Denoeud F."/>
            <person name="Deschamps P."/>
            <person name="Dittami S.M."/>
            <person name="Gabaldon T."/>
            <person name="Gachon C.M."/>
            <person name="Groisillier A."/>
            <person name="Herve C."/>
            <person name="Jabbari K."/>
            <person name="Katinka M."/>
            <person name="Kloareg B."/>
            <person name="Kowalczyk N."/>
            <person name="Labadie K."/>
            <person name="Leblanc C."/>
            <person name="Lopez P.J."/>
            <person name="McLachlan D.H."/>
            <person name="Meslet-Cladiere L."/>
            <person name="Moustafa A."/>
            <person name="Nehr Z."/>
            <person name="Nyvall Collen P."/>
            <person name="Panaud O."/>
            <person name="Partensky F."/>
            <person name="Poulain J."/>
            <person name="Rensing S.A."/>
            <person name="Rousvoal S."/>
            <person name="Samson G."/>
            <person name="Symeonidi A."/>
            <person name="Weissenbach J."/>
            <person name="Zambounis A."/>
            <person name="Wincker P."/>
            <person name="Boyen C."/>
        </authorList>
    </citation>
    <scope>NUCLEOTIDE SEQUENCE [LARGE SCALE GENOMIC DNA]</scope>
    <source>
        <strain evidence="5">cv. Stackhouse</strain>
    </source>
</reference>
<sequence>MELTEAAMERVFAVLKHDWVYDFFFASRPHELDMLRHAATKGSATTAELDLTALADGVPHENALQVGEHHRLLLMPSFTTGSITVGFAVNEKIASSSTVVCSDKYIGRLARDDATGTCLFISENFNEHITEVSFYTLLSAAHREHIFSLFKAKPFHRIISRMREHFNTSALLRHMVYYYVATEARPCVHCGAETAHALATCNCKVVMPRKLHPLDTDAEYKSLQCYTGAYCGVATVSFFKAGASVFTANLTTNSATTITADPDVQRRLAIWALCSAVKDSPISPLTFTMGSGASGGEKAVSVLDSFLLASIADSVLSEGAKRANMSPDSEPTSIRLLQNDPDSNLDPDQMPSPDNATAPTLSLSESSEPDFLASPLLSQKDPMIPQTHDSGPHAVTTDSYPFPPEQQFPPDPVALTQMPQVFQYMSQPPHPPLPATLLPSSLHQTPRRYAPGHDPAAEARSERGGVNAKLDRSGSTILSGNSMDQGMGNAIAATSVERQSEPVPLAPMPLMQPMARFILPSQSLAAAAMSGGVSKILGDDLDERRKKAELRKARNRESAQRSNHKRKLRIQALKADIAEAMRIEKNLRATEKRLREENRSLRLTASN</sequence>
<dbReference type="InterPro" id="IPR004827">
    <property type="entry name" value="bZIP"/>
</dbReference>
<dbReference type="Gramene" id="CDF34983">
    <property type="protein sequence ID" value="CDF34983"/>
    <property type="gene ID" value="CHC_T00003313001"/>
</dbReference>
<organism evidence="4 5">
    <name type="scientific">Chondrus crispus</name>
    <name type="common">Carrageen Irish moss</name>
    <name type="synonym">Polymorpha crispa</name>
    <dbReference type="NCBI Taxonomy" id="2769"/>
    <lineage>
        <taxon>Eukaryota</taxon>
        <taxon>Rhodophyta</taxon>
        <taxon>Florideophyceae</taxon>
        <taxon>Rhodymeniophycidae</taxon>
        <taxon>Gigartinales</taxon>
        <taxon>Gigartinaceae</taxon>
        <taxon>Chondrus</taxon>
    </lineage>
</organism>
<dbReference type="EMBL" id="HG001713">
    <property type="protein sequence ID" value="CDF34983.1"/>
    <property type="molecule type" value="Genomic_DNA"/>
</dbReference>
<keyword evidence="1" id="KW-0175">Coiled coil</keyword>
<dbReference type="KEGG" id="ccp:CHC_T00003313001"/>
<dbReference type="PROSITE" id="PS50217">
    <property type="entry name" value="BZIP"/>
    <property type="match status" value="1"/>
</dbReference>
<feature type="region of interest" description="Disordered" evidence="2">
    <location>
        <begin position="443"/>
        <end position="485"/>
    </location>
</feature>
<dbReference type="Proteomes" id="UP000012073">
    <property type="component" value="Unassembled WGS sequence"/>
</dbReference>
<feature type="region of interest" description="Disordered" evidence="2">
    <location>
        <begin position="319"/>
        <end position="375"/>
    </location>
</feature>
<dbReference type="AlphaFoldDB" id="R7QB64"/>
<dbReference type="GeneID" id="17322557"/>
<proteinExistence type="predicted"/>
<gene>
    <name evidence="4" type="ORF">CHC_T00003313001</name>
</gene>
<protein>
    <recommendedName>
        <fullName evidence="3">BZIP domain-containing protein</fullName>
    </recommendedName>
</protein>
<dbReference type="PhylomeDB" id="R7QB64"/>
<dbReference type="RefSeq" id="XP_005714802.1">
    <property type="nucleotide sequence ID" value="XM_005714745.1"/>
</dbReference>
<feature type="compositionally biased region" description="Polar residues" evidence="2">
    <location>
        <begin position="473"/>
        <end position="484"/>
    </location>
</feature>
<feature type="coiled-coil region" evidence="1">
    <location>
        <begin position="547"/>
        <end position="604"/>
    </location>
</feature>
<feature type="region of interest" description="Disordered" evidence="2">
    <location>
        <begin position="380"/>
        <end position="399"/>
    </location>
</feature>
<feature type="compositionally biased region" description="Polar residues" evidence="2">
    <location>
        <begin position="352"/>
        <end position="366"/>
    </location>
</feature>
<keyword evidence="5" id="KW-1185">Reference proteome</keyword>
<evidence type="ECO:0000256" key="1">
    <source>
        <dbReference type="SAM" id="Coils"/>
    </source>
</evidence>